<feature type="compositionally biased region" description="Polar residues" evidence="1">
    <location>
        <begin position="561"/>
        <end position="571"/>
    </location>
</feature>
<feature type="compositionally biased region" description="Polar residues" evidence="1">
    <location>
        <begin position="46"/>
        <end position="55"/>
    </location>
</feature>
<accession>A0AAV0UT26</accession>
<organism evidence="3 4">
    <name type="scientific">Hyaloperonospora brassicae</name>
    <name type="common">Brassica downy mildew</name>
    <name type="synonym">Peronospora brassicae</name>
    <dbReference type="NCBI Taxonomy" id="162125"/>
    <lineage>
        <taxon>Eukaryota</taxon>
        <taxon>Sar</taxon>
        <taxon>Stramenopiles</taxon>
        <taxon>Oomycota</taxon>
        <taxon>Peronosporomycetes</taxon>
        <taxon>Peronosporales</taxon>
        <taxon>Peronosporaceae</taxon>
        <taxon>Hyaloperonospora</taxon>
    </lineage>
</organism>
<dbReference type="InterPro" id="IPR032048">
    <property type="entry name" value="TGase_elicitor"/>
</dbReference>
<gene>
    <name evidence="3" type="ORF">HBR001_LOCUS7608</name>
</gene>
<feature type="compositionally biased region" description="Polar residues" evidence="1">
    <location>
        <begin position="597"/>
        <end position="612"/>
    </location>
</feature>
<feature type="compositionally biased region" description="Low complexity" evidence="1">
    <location>
        <begin position="476"/>
        <end position="485"/>
    </location>
</feature>
<name>A0AAV0UT26_HYABA</name>
<feature type="compositionally biased region" description="Basic and acidic residues" evidence="1">
    <location>
        <begin position="547"/>
        <end position="560"/>
    </location>
</feature>
<comment type="caution">
    <text evidence="3">The sequence shown here is derived from an EMBL/GenBank/DDBJ whole genome shotgun (WGS) entry which is preliminary data.</text>
</comment>
<feature type="compositionally biased region" description="Polar residues" evidence="1">
    <location>
        <begin position="536"/>
        <end position="546"/>
    </location>
</feature>
<evidence type="ECO:0000256" key="2">
    <source>
        <dbReference type="SAM" id="SignalP"/>
    </source>
</evidence>
<evidence type="ECO:0000256" key="1">
    <source>
        <dbReference type="SAM" id="MobiDB-lite"/>
    </source>
</evidence>
<sequence>MPQRVSPCSKSLAPWLAASTAIALALTSRSAVRGEAISDAIGTPRGQRSTATLTHSHPAFGGPQRVTDVDRTRRASARQLEPDLSDVARLEEFFGTAMEMNFHVLTNTYARAACDKVPWAGHYWPTYEDGINAVWRANELSPAEKYAAAFHLPVDAFLAQLSQSSGVLSETSSAGASAASCRTDADCTALQDNDDDDDDDDDGDRRCGLHGNATSGSCIPTWHGLCHARAAAAILEDEPQCAVDKNNVTFHAVDIKALLTQLYDGAEVQVVFTGTRFNGPDGSGPELDRYGRYTNAAQKDVNPAIFHVAMANIVGKHRQSFIVDVSTNAAVSNEPVQGYELLEASIVDATTLSREHFDSDTYPFNPAATFVAKCTTRLLWTAESMEDDDAMAAAGRIDAYTVHEDYEYCLELDEDYTIIGGEWLGASRKNHPDFLWIPAGKPRHDTVTDTGISYANVLELVRASRQCSKATKSEEAAMPPMAAMPDSEYHMSSFDSRKRPDKVFHSQTKPLVSQTPETHDQWTHEPKKHEQRTDSSETGSHGAHQQWTHEPKKHEQRTDPSETGSHGAHQQWTHEPKKREQRTDSSETGSHGAYDQWTGSASSQSPHVTDSAKHWNQSLHQHTSALLQWVRRLGDIALWW</sequence>
<keyword evidence="2" id="KW-0732">Signal</keyword>
<evidence type="ECO:0000313" key="3">
    <source>
        <dbReference type="EMBL" id="CAI5738805.1"/>
    </source>
</evidence>
<feature type="chain" id="PRO_5043505386" description="Elicitor-like transglutaminase" evidence="2">
    <location>
        <begin position="26"/>
        <end position="640"/>
    </location>
</feature>
<protein>
    <recommendedName>
        <fullName evidence="5">Elicitor-like transglutaminase</fullName>
    </recommendedName>
</protein>
<feature type="region of interest" description="Disordered" evidence="1">
    <location>
        <begin position="40"/>
        <end position="62"/>
    </location>
</feature>
<proteinExistence type="predicted"/>
<feature type="compositionally biased region" description="Polar residues" evidence="1">
    <location>
        <begin position="505"/>
        <end position="516"/>
    </location>
</feature>
<feature type="signal peptide" evidence="2">
    <location>
        <begin position="1"/>
        <end position="25"/>
    </location>
</feature>
<feature type="region of interest" description="Disordered" evidence="1">
    <location>
        <begin position="470"/>
        <end position="612"/>
    </location>
</feature>
<dbReference type="EMBL" id="CANTFL010001391">
    <property type="protein sequence ID" value="CAI5738805.1"/>
    <property type="molecule type" value="Genomic_DNA"/>
</dbReference>
<dbReference type="Gene3D" id="3.30.40.240">
    <property type="entry name" value="Transglutaminase elicitor, body domain"/>
    <property type="match status" value="1"/>
</dbReference>
<dbReference type="Pfam" id="PF16683">
    <property type="entry name" value="TGase_elicitor"/>
    <property type="match status" value="1"/>
</dbReference>
<evidence type="ECO:0008006" key="5">
    <source>
        <dbReference type="Google" id="ProtNLM"/>
    </source>
</evidence>
<feature type="compositionally biased region" description="Basic and acidic residues" evidence="1">
    <location>
        <begin position="495"/>
        <end position="504"/>
    </location>
</feature>
<dbReference type="GO" id="GO:0016755">
    <property type="term" value="F:aminoacyltransferase activity"/>
    <property type="evidence" value="ECO:0007669"/>
    <property type="project" value="InterPro"/>
</dbReference>
<feature type="compositionally biased region" description="Basic and acidic residues" evidence="1">
    <location>
        <begin position="572"/>
        <end position="585"/>
    </location>
</feature>
<dbReference type="AlphaFoldDB" id="A0AAV0UT26"/>
<feature type="compositionally biased region" description="Basic and acidic residues" evidence="1">
    <location>
        <begin position="517"/>
        <end position="535"/>
    </location>
</feature>
<dbReference type="Proteomes" id="UP001162031">
    <property type="component" value="Unassembled WGS sequence"/>
</dbReference>
<evidence type="ECO:0000313" key="4">
    <source>
        <dbReference type="Proteomes" id="UP001162031"/>
    </source>
</evidence>
<keyword evidence="4" id="KW-1185">Reference proteome</keyword>
<reference evidence="3" key="1">
    <citation type="submission" date="2022-12" db="EMBL/GenBank/DDBJ databases">
        <authorList>
            <person name="Webb A."/>
        </authorList>
    </citation>
    <scope>NUCLEOTIDE SEQUENCE</scope>
    <source>
        <strain evidence="3">Hp1</strain>
    </source>
</reference>